<sequence>MDKLNNIYIGRQPIFDANMRVYAYELLFRASAEENRAKVIGGDSATAQVIMNLFGDMGLSNVVGERKAFINFTEGLLLRENRPFFPRKQVVIEVLENIEPTAEILAAIHKLRDEGFTIALDDYVFHPSAEAFEEYADIVKVDILEAGPKKLVEHVPKMKEKGVKLLAEKVETREQFDFCKKLGFDYFQGYFFSRPKIIEGKSLPANKVPVLRLLSSVYDPDIDMNKLSEIISQDVSMSQKLLKMASMSGGNHQISSIHDAVLRFGLKRLQSWASVLVLSNINDKPSELFVMSLIRAKFCELVGDKVGDFNKDSYFTVGLFSTLDAVMDQPLAELLSELNFDAKIKEALIKGTGSLGRALKAVKGMEASKMDFELPEGLTPSEISQMYLEAMQFTESLKLVE</sequence>
<accession>A0A066ZR42</accession>
<dbReference type="RefSeq" id="WP_029911194.1">
    <property type="nucleotide sequence ID" value="NZ_AP020335.1"/>
</dbReference>
<dbReference type="InterPro" id="IPR052340">
    <property type="entry name" value="RNase_Y/CdgJ"/>
</dbReference>
<evidence type="ECO:0000313" key="3">
    <source>
        <dbReference type="EMBL" id="KDN95982.1"/>
    </source>
</evidence>
<dbReference type="CDD" id="cd01948">
    <property type="entry name" value="EAL"/>
    <property type="match status" value="1"/>
</dbReference>
<evidence type="ECO:0000259" key="1">
    <source>
        <dbReference type="PROSITE" id="PS50883"/>
    </source>
</evidence>
<feature type="domain" description="EAL" evidence="1">
    <location>
        <begin position="1"/>
        <end position="209"/>
    </location>
</feature>
<dbReference type="Pfam" id="PF08668">
    <property type="entry name" value="HDOD"/>
    <property type="match status" value="1"/>
</dbReference>
<dbReference type="STRING" id="28885.EI16_06760"/>
<dbReference type="Gene3D" id="1.10.3210.10">
    <property type="entry name" value="Hypothetical protein af1432"/>
    <property type="match status" value="1"/>
</dbReference>
<dbReference type="InterPro" id="IPR035919">
    <property type="entry name" value="EAL_sf"/>
</dbReference>
<dbReference type="PANTHER" id="PTHR33525:SF4">
    <property type="entry name" value="CYCLIC DI-GMP PHOSPHODIESTERASE CDGJ"/>
    <property type="match status" value="1"/>
</dbReference>
<protein>
    <submittedName>
        <fullName evidence="3">Diguanylate phosphodiesterase</fullName>
    </submittedName>
</protein>
<gene>
    <name evidence="3" type="ORF">EI16_06760</name>
</gene>
<dbReference type="Proteomes" id="UP000027341">
    <property type="component" value="Unassembled WGS sequence"/>
</dbReference>
<evidence type="ECO:0000313" key="4">
    <source>
        <dbReference type="Proteomes" id="UP000027341"/>
    </source>
</evidence>
<dbReference type="Gene3D" id="3.20.20.450">
    <property type="entry name" value="EAL domain"/>
    <property type="match status" value="1"/>
</dbReference>
<reference evidence="3 4" key="1">
    <citation type="submission" date="2014-04" db="EMBL/GenBank/DDBJ databases">
        <title>Draft genome sequence of Hydrogenovibrio marinus MH-110, a model organism for aerobic H2 metabolism.</title>
        <authorList>
            <person name="Cha H.J."/>
            <person name="Jo B.H."/>
            <person name="Hwang B.H."/>
        </authorList>
    </citation>
    <scope>NUCLEOTIDE SEQUENCE [LARGE SCALE GENOMIC DNA]</scope>
    <source>
        <strain evidence="3 4">MH-110</strain>
    </source>
</reference>
<dbReference type="InterPro" id="IPR001633">
    <property type="entry name" value="EAL_dom"/>
</dbReference>
<dbReference type="AlphaFoldDB" id="A0A066ZR42"/>
<dbReference type="SUPFAM" id="SSF141868">
    <property type="entry name" value="EAL domain-like"/>
    <property type="match status" value="1"/>
</dbReference>
<dbReference type="Pfam" id="PF00563">
    <property type="entry name" value="EAL"/>
    <property type="match status" value="1"/>
</dbReference>
<evidence type="ECO:0000259" key="2">
    <source>
        <dbReference type="PROSITE" id="PS51833"/>
    </source>
</evidence>
<dbReference type="InterPro" id="IPR014408">
    <property type="entry name" value="dGMP_Pdiesterase_EAL/HD-GYP"/>
</dbReference>
<feature type="domain" description="HDOD" evidence="2">
    <location>
        <begin position="203"/>
        <end position="386"/>
    </location>
</feature>
<dbReference type="EMBL" id="JMIU01000001">
    <property type="protein sequence ID" value="KDN95982.1"/>
    <property type="molecule type" value="Genomic_DNA"/>
</dbReference>
<dbReference type="PANTHER" id="PTHR33525">
    <property type="match status" value="1"/>
</dbReference>
<dbReference type="PROSITE" id="PS50883">
    <property type="entry name" value="EAL"/>
    <property type="match status" value="1"/>
</dbReference>
<dbReference type="PIRSF" id="PIRSF003180">
    <property type="entry name" value="DiGMPpdiest_YuxH"/>
    <property type="match status" value="1"/>
</dbReference>
<comment type="caution">
    <text evidence="3">The sequence shown here is derived from an EMBL/GenBank/DDBJ whole genome shotgun (WGS) entry which is preliminary data.</text>
</comment>
<organism evidence="3 4">
    <name type="scientific">Hydrogenovibrio marinus</name>
    <dbReference type="NCBI Taxonomy" id="28885"/>
    <lineage>
        <taxon>Bacteria</taxon>
        <taxon>Pseudomonadati</taxon>
        <taxon>Pseudomonadota</taxon>
        <taxon>Gammaproteobacteria</taxon>
        <taxon>Thiotrichales</taxon>
        <taxon>Piscirickettsiaceae</taxon>
        <taxon>Hydrogenovibrio</taxon>
    </lineage>
</organism>
<proteinExistence type="predicted"/>
<name>A0A066ZR42_HYDMR</name>
<dbReference type="InterPro" id="IPR013976">
    <property type="entry name" value="HDOD"/>
</dbReference>
<dbReference type="SUPFAM" id="SSF109604">
    <property type="entry name" value="HD-domain/PDEase-like"/>
    <property type="match status" value="1"/>
</dbReference>
<keyword evidence="4" id="KW-1185">Reference proteome</keyword>
<dbReference type="PROSITE" id="PS51833">
    <property type="entry name" value="HDOD"/>
    <property type="match status" value="1"/>
</dbReference>
<dbReference type="SMART" id="SM00052">
    <property type="entry name" value="EAL"/>
    <property type="match status" value="1"/>
</dbReference>